<organism evidence="2 3">
    <name type="scientific">Sphingobacterium puteale</name>
    <dbReference type="NCBI Taxonomy" id="2420510"/>
    <lineage>
        <taxon>Bacteria</taxon>
        <taxon>Pseudomonadati</taxon>
        <taxon>Bacteroidota</taxon>
        <taxon>Sphingobacteriia</taxon>
        <taxon>Sphingobacteriales</taxon>
        <taxon>Sphingobacteriaceae</taxon>
        <taxon>Sphingobacterium</taxon>
    </lineage>
</organism>
<proteinExistence type="predicted"/>
<evidence type="ECO:0000313" key="3">
    <source>
        <dbReference type="Proteomes" id="UP000282423"/>
    </source>
</evidence>
<dbReference type="OrthoDB" id="1150971at2"/>
<reference evidence="2 3" key="1">
    <citation type="submission" date="2018-10" db="EMBL/GenBank/DDBJ databases">
        <title>Sphingobacterium sp. M05W1-28.</title>
        <authorList>
            <person name="Cai H."/>
        </authorList>
    </citation>
    <scope>NUCLEOTIDE SEQUENCE [LARGE SCALE GENOMIC DNA]</scope>
    <source>
        <strain evidence="2 3">M05W1-28</strain>
    </source>
</reference>
<accession>A0A420VWK6</accession>
<protein>
    <recommendedName>
        <fullName evidence="4">Tetratricopeptide repeat protein</fullName>
    </recommendedName>
</protein>
<keyword evidence="1" id="KW-0732">Signal</keyword>
<dbReference type="SUPFAM" id="SSF48452">
    <property type="entry name" value="TPR-like"/>
    <property type="match status" value="1"/>
</dbReference>
<comment type="caution">
    <text evidence="2">The sequence shown here is derived from an EMBL/GenBank/DDBJ whole genome shotgun (WGS) entry which is preliminary data.</text>
</comment>
<dbReference type="RefSeq" id="WP_121125471.1">
    <property type="nucleotide sequence ID" value="NZ_RBWS01000012.1"/>
</dbReference>
<dbReference type="AlphaFoldDB" id="A0A420VWK6"/>
<evidence type="ECO:0000256" key="1">
    <source>
        <dbReference type="SAM" id="SignalP"/>
    </source>
</evidence>
<feature type="chain" id="PRO_5019255618" description="Tetratricopeptide repeat protein" evidence="1">
    <location>
        <begin position="19"/>
        <end position="204"/>
    </location>
</feature>
<gene>
    <name evidence="2" type="ORF">D7322_16980</name>
</gene>
<sequence>MKSIIIVIICFISSTAFAQNNYEKSMGQAMSLWQSGEIEKASGLLERISQAEKDNWIPNYYQAMILTTAAFKEKNKETQAKYIQSAEDILNNSTQDNNSEWLVLRAMNKTALMLTDPMTKAKELSPITIGFYKKALAINPNNPRAILGLAEFQMNAKKYFNQDSSKECEDVKKAVSLFNEEKPAAPFAPSWGKDRAEQILKACK</sequence>
<dbReference type="EMBL" id="RBWS01000012">
    <property type="protein sequence ID" value="RKO70589.1"/>
    <property type="molecule type" value="Genomic_DNA"/>
</dbReference>
<evidence type="ECO:0008006" key="4">
    <source>
        <dbReference type="Google" id="ProtNLM"/>
    </source>
</evidence>
<dbReference type="Gene3D" id="1.25.40.10">
    <property type="entry name" value="Tetratricopeptide repeat domain"/>
    <property type="match status" value="1"/>
</dbReference>
<name>A0A420VWK6_9SPHI</name>
<evidence type="ECO:0000313" key="2">
    <source>
        <dbReference type="EMBL" id="RKO70589.1"/>
    </source>
</evidence>
<keyword evidence="3" id="KW-1185">Reference proteome</keyword>
<dbReference type="Proteomes" id="UP000282423">
    <property type="component" value="Unassembled WGS sequence"/>
</dbReference>
<dbReference type="InterPro" id="IPR011990">
    <property type="entry name" value="TPR-like_helical_dom_sf"/>
</dbReference>
<feature type="signal peptide" evidence="1">
    <location>
        <begin position="1"/>
        <end position="18"/>
    </location>
</feature>